<evidence type="ECO:0000256" key="1">
    <source>
        <dbReference type="SAM" id="MobiDB-lite"/>
    </source>
</evidence>
<dbReference type="EMBL" id="DF836638">
    <property type="protein sequence ID" value="GAN10384.1"/>
    <property type="molecule type" value="Genomic_DNA"/>
</dbReference>
<organism evidence="2">
    <name type="scientific">Mucor ambiguus</name>
    <dbReference type="NCBI Taxonomy" id="91626"/>
    <lineage>
        <taxon>Eukaryota</taxon>
        <taxon>Fungi</taxon>
        <taxon>Fungi incertae sedis</taxon>
        <taxon>Mucoromycota</taxon>
        <taxon>Mucoromycotina</taxon>
        <taxon>Mucoromycetes</taxon>
        <taxon>Mucorales</taxon>
        <taxon>Mucorineae</taxon>
        <taxon>Mucoraceae</taxon>
        <taxon>Mucor</taxon>
    </lineage>
</organism>
<accession>A0A0C9MSG9</accession>
<reference evidence="2" key="1">
    <citation type="submission" date="2014-09" db="EMBL/GenBank/DDBJ databases">
        <title>Draft genome sequence of an oleaginous Mucoromycotina fungus Mucor ambiguus NBRC6742.</title>
        <authorList>
            <person name="Takeda I."/>
            <person name="Yamane N."/>
            <person name="Morita T."/>
            <person name="Tamano K."/>
            <person name="Machida M."/>
            <person name="Baker S."/>
            <person name="Koike H."/>
        </authorList>
    </citation>
    <scope>NUCLEOTIDE SEQUENCE</scope>
    <source>
        <strain evidence="2">NBRC 6742</strain>
    </source>
</reference>
<feature type="region of interest" description="Disordered" evidence="1">
    <location>
        <begin position="47"/>
        <end position="68"/>
    </location>
</feature>
<protein>
    <submittedName>
        <fullName evidence="2">Uncharacterized protein</fullName>
    </submittedName>
</protein>
<dbReference type="Proteomes" id="UP000053815">
    <property type="component" value="Unassembled WGS sequence"/>
</dbReference>
<dbReference type="AlphaFoldDB" id="A0A0C9MSG9"/>
<evidence type="ECO:0000313" key="3">
    <source>
        <dbReference type="Proteomes" id="UP000053815"/>
    </source>
</evidence>
<evidence type="ECO:0000313" key="2">
    <source>
        <dbReference type="EMBL" id="GAN10384.1"/>
    </source>
</evidence>
<sequence>MMGAYESVRYSNVAIKLVERTFSGNASKNSKGVALDDTVNDEREILTDQEAYGPTDGSSHMVPTADEA</sequence>
<proteinExistence type="predicted"/>
<gene>
    <name evidence="2" type="ORF">MAM1_0349d09924</name>
</gene>
<name>A0A0C9MSG9_9FUNG</name>
<keyword evidence="3" id="KW-1185">Reference proteome</keyword>